<protein>
    <submittedName>
        <fullName evidence="1">Uncharacterized protein</fullName>
    </submittedName>
</protein>
<accession>A0A142CWG0</accession>
<dbReference type="Proteomes" id="UP000073604">
    <property type="component" value="Chromosome"/>
</dbReference>
<proteinExistence type="predicted"/>
<dbReference type="STRING" id="53952.A0127_08000"/>
<dbReference type="KEGG" id="tpep:A0127_08000"/>
<gene>
    <name evidence="1" type="ORF">A0127_08000</name>
</gene>
<sequence length="73" mass="8616">MSVFKLPTFSKSFLARFDQGLGFFLKLLYYEDFQDTQASISEFPKFQPAEKEFSHFDALWASIKKQTHKERAN</sequence>
<organism evidence="1 2">
    <name type="scientific">Thermococcus peptonophilus</name>
    <dbReference type="NCBI Taxonomy" id="53952"/>
    <lineage>
        <taxon>Archaea</taxon>
        <taxon>Methanobacteriati</taxon>
        <taxon>Methanobacteriota</taxon>
        <taxon>Thermococci</taxon>
        <taxon>Thermococcales</taxon>
        <taxon>Thermococcaceae</taxon>
        <taxon>Thermococcus</taxon>
    </lineage>
</organism>
<evidence type="ECO:0000313" key="2">
    <source>
        <dbReference type="Proteomes" id="UP000073604"/>
    </source>
</evidence>
<name>A0A142CWG0_9EURY</name>
<dbReference type="AlphaFoldDB" id="A0A142CWG0"/>
<dbReference type="EMBL" id="CP014750">
    <property type="protein sequence ID" value="AMQ19112.1"/>
    <property type="molecule type" value="Genomic_DNA"/>
</dbReference>
<keyword evidence="2" id="KW-1185">Reference proteome</keyword>
<reference evidence="2" key="1">
    <citation type="submission" date="2016-03" db="EMBL/GenBank/DDBJ databases">
        <authorList>
            <person name="Oger P.M."/>
        </authorList>
    </citation>
    <scope>NUCLEOTIDE SEQUENCE [LARGE SCALE GENOMIC DNA]</scope>
    <source>
        <strain evidence="2">OG-1</strain>
    </source>
</reference>
<evidence type="ECO:0000313" key="1">
    <source>
        <dbReference type="EMBL" id="AMQ19112.1"/>
    </source>
</evidence>